<dbReference type="InterPro" id="IPR014469">
    <property type="entry name" value="DUF2271"/>
</dbReference>
<comment type="caution">
    <text evidence="2">The sequence shown here is derived from an EMBL/GenBank/DDBJ whole genome shotgun (WGS) entry which is preliminary data.</text>
</comment>
<gene>
    <name evidence="2" type="ORF">GCM10022421_27590</name>
</gene>
<feature type="chain" id="PRO_5045981787" evidence="1">
    <location>
        <begin position="23"/>
        <end position="156"/>
    </location>
</feature>
<evidence type="ECO:0000313" key="2">
    <source>
        <dbReference type="EMBL" id="GAA3718042.1"/>
    </source>
</evidence>
<evidence type="ECO:0000313" key="3">
    <source>
        <dbReference type="Proteomes" id="UP001501479"/>
    </source>
</evidence>
<keyword evidence="3" id="KW-1185">Reference proteome</keyword>
<feature type="signal peptide" evidence="1">
    <location>
        <begin position="1"/>
        <end position="22"/>
    </location>
</feature>
<proteinExistence type="predicted"/>
<keyword evidence="1" id="KW-0732">Signal</keyword>
<evidence type="ECO:0000256" key="1">
    <source>
        <dbReference type="SAM" id="SignalP"/>
    </source>
</evidence>
<sequence length="156" mass="16936">MKTTAAILVLASALALPSLAQAREVTLTTELKGYNGDGAYMAIYLTDADGRYQDTLWVAGRKSKYYKHLKDWARGGGMKRAEYDGKTGASLTSGHTLTTTVELDDSLFDAGYQLRVDTSVEDLRDQRADVIAPLTTAGAGQPIDGRGYVKSFTYQL</sequence>
<organism evidence="2 3">
    <name type="scientific">Oceanisphaera sediminis</name>
    <dbReference type="NCBI Taxonomy" id="981381"/>
    <lineage>
        <taxon>Bacteria</taxon>
        <taxon>Pseudomonadati</taxon>
        <taxon>Pseudomonadota</taxon>
        <taxon>Gammaproteobacteria</taxon>
        <taxon>Aeromonadales</taxon>
        <taxon>Aeromonadaceae</taxon>
        <taxon>Oceanisphaera</taxon>
    </lineage>
</organism>
<dbReference type="EMBL" id="BAABDS010000039">
    <property type="protein sequence ID" value="GAA3718042.1"/>
    <property type="molecule type" value="Genomic_DNA"/>
</dbReference>
<dbReference type="Pfam" id="PF10029">
    <property type="entry name" value="DUF2271"/>
    <property type="match status" value="1"/>
</dbReference>
<accession>A0ABP7EHG1</accession>
<name>A0ABP7EHG1_9GAMM</name>
<protein>
    <submittedName>
        <fullName evidence="2">DUF2271 domain-containing protein</fullName>
    </submittedName>
</protein>
<dbReference type="Proteomes" id="UP001501479">
    <property type="component" value="Unassembled WGS sequence"/>
</dbReference>
<reference evidence="3" key="1">
    <citation type="journal article" date="2019" name="Int. J. Syst. Evol. Microbiol.">
        <title>The Global Catalogue of Microorganisms (GCM) 10K type strain sequencing project: providing services to taxonomists for standard genome sequencing and annotation.</title>
        <authorList>
            <consortium name="The Broad Institute Genomics Platform"/>
            <consortium name="The Broad Institute Genome Sequencing Center for Infectious Disease"/>
            <person name="Wu L."/>
            <person name="Ma J."/>
        </authorList>
    </citation>
    <scope>NUCLEOTIDE SEQUENCE [LARGE SCALE GENOMIC DNA]</scope>
    <source>
        <strain evidence="3">JCM 17329</strain>
    </source>
</reference>
<dbReference type="RefSeq" id="WP_344965356.1">
    <property type="nucleotide sequence ID" value="NZ_BAABDS010000039.1"/>
</dbReference>